<proteinExistence type="predicted"/>
<keyword evidence="2" id="KW-1185">Reference proteome</keyword>
<protein>
    <submittedName>
        <fullName evidence="1">Uncharacterized protein</fullName>
    </submittedName>
</protein>
<accession>A0A411B103</accession>
<dbReference type="EMBL" id="MK450426">
    <property type="protein sequence ID" value="QAX94037.1"/>
    <property type="molecule type" value="Genomic_DNA"/>
</dbReference>
<evidence type="ECO:0000313" key="2">
    <source>
        <dbReference type="Proteomes" id="UP000290796"/>
    </source>
</evidence>
<dbReference type="Proteomes" id="UP000290796">
    <property type="component" value="Segment"/>
</dbReference>
<evidence type="ECO:0000313" key="1">
    <source>
        <dbReference type="EMBL" id="QAX94037.1"/>
    </source>
</evidence>
<gene>
    <name evidence="1" type="primary">42</name>
    <name evidence="1" type="ORF">SEA_EURATIS_42</name>
</gene>
<sequence>MSDTRYVVRRGTEPGTHDVIRVNAAGQGWQVAAGYKTEAVAKLVASTLKLADALDALGVDE</sequence>
<reference evidence="1 2" key="1">
    <citation type="submission" date="2019-01" db="EMBL/GenBank/DDBJ databases">
        <authorList>
            <person name="Russe A."/>
            <person name="Sprabary S.L."/>
            <person name="Nayek S."/>
            <person name="Klug H.M."/>
            <person name="Layton S.R."/>
            <person name="Kim T."/>
            <person name="Hughes L.E."/>
            <person name="Garlena R.A."/>
            <person name="Russell D.A."/>
            <person name="Pope W.H."/>
            <person name="Jacobs-Sera D."/>
            <person name="Hatfull G.F."/>
        </authorList>
    </citation>
    <scope>NUCLEOTIDE SEQUENCE [LARGE SCALE GENOMIC DNA]</scope>
</reference>
<organism evidence="1 2">
    <name type="scientific">Streptomyces phage Euratis</name>
    <dbReference type="NCBI Taxonomy" id="2510569"/>
    <lineage>
        <taxon>Viruses</taxon>
        <taxon>Duplodnaviria</taxon>
        <taxon>Heunggongvirae</taxon>
        <taxon>Uroviricota</taxon>
        <taxon>Caudoviricetes</taxon>
        <taxon>Colingsworthviridae</taxon>
        <taxon>Vashvirus</taxon>
        <taxon>Vashvirus euratis</taxon>
    </lineage>
</organism>
<name>A0A411B103_9CAUD</name>